<dbReference type="Proteomes" id="UP001633002">
    <property type="component" value="Unassembled WGS sequence"/>
</dbReference>
<dbReference type="GO" id="GO:0101031">
    <property type="term" value="C:protein folding chaperone complex"/>
    <property type="evidence" value="ECO:0007669"/>
    <property type="project" value="UniProtKB-ARBA"/>
</dbReference>
<dbReference type="InterPro" id="IPR008978">
    <property type="entry name" value="HSP20-like_chaperone"/>
</dbReference>
<dbReference type="CDD" id="cd06465">
    <property type="entry name" value="p23_hB-ind1_like"/>
    <property type="match status" value="1"/>
</dbReference>
<feature type="domain" description="CS" evidence="2">
    <location>
        <begin position="7"/>
        <end position="95"/>
    </location>
</feature>
<name>A0ABD3HP98_9MARC</name>
<keyword evidence="4" id="KW-1185">Reference proteome</keyword>
<dbReference type="FunFam" id="2.60.40.790:FF:000013">
    <property type="entry name" value="Very-long-chain (3R)-3-hydroxyacyl-CoA dehydratase"/>
    <property type="match status" value="1"/>
</dbReference>
<accession>A0ABD3HP98</accession>
<dbReference type="InterPro" id="IPR045250">
    <property type="entry name" value="p23-like"/>
</dbReference>
<dbReference type="PANTHER" id="PTHR22932:SF1">
    <property type="entry name" value="CO-CHAPERONE PROTEIN DAF-41"/>
    <property type="match status" value="1"/>
</dbReference>
<comment type="caution">
    <text evidence="3">The sequence shown here is derived from an EMBL/GenBank/DDBJ whole genome shotgun (WGS) entry which is preliminary data.</text>
</comment>
<dbReference type="PROSITE" id="PS51203">
    <property type="entry name" value="CS"/>
    <property type="match status" value="1"/>
</dbReference>
<dbReference type="AlphaFoldDB" id="A0ABD3HP98"/>
<dbReference type="Gene3D" id="2.60.40.790">
    <property type="match status" value="1"/>
</dbReference>
<sequence length="179" mass="20492">MGETCTLRHPEVVWAQRSDKVFLTVELPDALNPNVKLQPEGKFTFSSMAPCGNRHELDLELFGRVNVGASKINVGLRHIFVVLQKEDNKWWNRLLKPDRKTPPYIKVDWNKWVDEDEEHEAPTYYSFDVDDFAKYGTDAENSSSEVDEGATLVEHIEEFLLCVYVPLSCVNHLSVLLLG</sequence>
<dbReference type="GO" id="GO:0051879">
    <property type="term" value="F:Hsp90 protein binding"/>
    <property type="evidence" value="ECO:0007669"/>
    <property type="project" value="UniProtKB-ARBA"/>
</dbReference>
<evidence type="ECO:0000313" key="4">
    <source>
        <dbReference type="Proteomes" id="UP001633002"/>
    </source>
</evidence>
<organism evidence="3 4">
    <name type="scientific">Riccia sorocarpa</name>
    <dbReference type="NCBI Taxonomy" id="122646"/>
    <lineage>
        <taxon>Eukaryota</taxon>
        <taxon>Viridiplantae</taxon>
        <taxon>Streptophyta</taxon>
        <taxon>Embryophyta</taxon>
        <taxon>Marchantiophyta</taxon>
        <taxon>Marchantiopsida</taxon>
        <taxon>Marchantiidae</taxon>
        <taxon>Marchantiales</taxon>
        <taxon>Ricciaceae</taxon>
        <taxon>Riccia</taxon>
    </lineage>
</organism>
<dbReference type="SUPFAM" id="SSF49764">
    <property type="entry name" value="HSP20-like chaperones"/>
    <property type="match status" value="1"/>
</dbReference>
<evidence type="ECO:0000313" key="3">
    <source>
        <dbReference type="EMBL" id="KAL3693390.1"/>
    </source>
</evidence>
<gene>
    <name evidence="3" type="ORF">R1sor_007041</name>
</gene>
<dbReference type="Pfam" id="PF04969">
    <property type="entry name" value="CS"/>
    <property type="match status" value="1"/>
</dbReference>
<dbReference type="InterPro" id="IPR007052">
    <property type="entry name" value="CS_dom"/>
</dbReference>
<dbReference type="PANTHER" id="PTHR22932">
    <property type="entry name" value="TELOMERASE-BINDING PROTEIN P23 HSP90 CO-CHAPERONE"/>
    <property type="match status" value="1"/>
</dbReference>
<dbReference type="EMBL" id="JBJQOH010000003">
    <property type="protein sequence ID" value="KAL3693390.1"/>
    <property type="molecule type" value="Genomic_DNA"/>
</dbReference>
<dbReference type="GO" id="GO:0051087">
    <property type="term" value="F:protein-folding chaperone binding"/>
    <property type="evidence" value="ECO:0007669"/>
    <property type="project" value="UniProtKB-ARBA"/>
</dbReference>
<comment type="similarity">
    <text evidence="1">Belongs to the p23/wos2 family.</text>
</comment>
<proteinExistence type="inferred from homology"/>
<reference evidence="3 4" key="1">
    <citation type="submission" date="2024-09" db="EMBL/GenBank/DDBJ databases">
        <title>Chromosome-scale assembly of Riccia sorocarpa.</title>
        <authorList>
            <person name="Paukszto L."/>
        </authorList>
    </citation>
    <scope>NUCLEOTIDE SEQUENCE [LARGE SCALE GENOMIC DNA]</scope>
    <source>
        <strain evidence="3">LP-2024</strain>
        <tissue evidence="3">Aerial parts of the thallus</tissue>
    </source>
</reference>
<evidence type="ECO:0000259" key="2">
    <source>
        <dbReference type="PROSITE" id="PS51203"/>
    </source>
</evidence>
<protein>
    <recommendedName>
        <fullName evidence="2">CS domain-containing protein</fullName>
    </recommendedName>
</protein>
<evidence type="ECO:0000256" key="1">
    <source>
        <dbReference type="ARBA" id="ARBA00025733"/>
    </source>
</evidence>